<comment type="similarity">
    <text evidence="2">Belongs to the germin family.</text>
</comment>
<keyword evidence="3" id="KW-0964">Secreted</keyword>
<dbReference type="InterPro" id="IPR006045">
    <property type="entry name" value="Cupin_1"/>
</dbReference>
<organism evidence="8 9">
    <name type="scientific">Dendryphion nanum</name>
    <dbReference type="NCBI Taxonomy" id="256645"/>
    <lineage>
        <taxon>Eukaryota</taxon>
        <taxon>Fungi</taxon>
        <taxon>Dikarya</taxon>
        <taxon>Ascomycota</taxon>
        <taxon>Pezizomycotina</taxon>
        <taxon>Dothideomycetes</taxon>
        <taxon>Pleosporomycetidae</taxon>
        <taxon>Pleosporales</taxon>
        <taxon>Torulaceae</taxon>
        <taxon>Dendryphion</taxon>
    </lineage>
</organism>
<evidence type="ECO:0000256" key="3">
    <source>
        <dbReference type="ARBA" id="ARBA00022525"/>
    </source>
</evidence>
<evidence type="ECO:0000259" key="7">
    <source>
        <dbReference type="SMART" id="SM00835"/>
    </source>
</evidence>
<evidence type="ECO:0000256" key="5">
    <source>
        <dbReference type="ARBA" id="ARBA00023211"/>
    </source>
</evidence>
<dbReference type="SUPFAM" id="SSF51182">
    <property type="entry name" value="RmlC-like cupins"/>
    <property type="match status" value="1"/>
</dbReference>
<proteinExistence type="inferred from homology"/>
<evidence type="ECO:0000256" key="1">
    <source>
        <dbReference type="ARBA" id="ARBA00004613"/>
    </source>
</evidence>
<dbReference type="AlphaFoldDB" id="A0A9P9DGA5"/>
<keyword evidence="6" id="KW-0732">Signal</keyword>
<dbReference type="EMBL" id="JAGMWT010000012">
    <property type="protein sequence ID" value="KAH7118900.1"/>
    <property type="molecule type" value="Genomic_DNA"/>
</dbReference>
<dbReference type="SMART" id="SM00835">
    <property type="entry name" value="Cupin_1"/>
    <property type="match status" value="1"/>
</dbReference>
<dbReference type="OrthoDB" id="1921208at2759"/>
<dbReference type="PANTHER" id="PTHR31238">
    <property type="entry name" value="GERMIN-LIKE PROTEIN SUBFAMILY 3 MEMBER 3"/>
    <property type="match status" value="1"/>
</dbReference>
<comment type="subcellular location">
    <subcellularLocation>
        <location evidence="1">Secreted</location>
    </subcellularLocation>
</comment>
<dbReference type="GO" id="GO:0005576">
    <property type="term" value="C:extracellular region"/>
    <property type="evidence" value="ECO:0007669"/>
    <property type="project" value="UniProtKB-SubCell"/>
</dbReference>
<feature type="chain" id="PRO_5040462155" evidence="6">
    <location>
        <begin position="22"/>
        <end position="267"/>
    </location>
</feature>
<dbReference type="InterPro" id="IPR001929">
    <property type="entry name" value="Germin"/>
</dbReference>
<feature type="domain" description="Cupin type-1" evidence="7">
    <location>
        <begin position="91"/>
        <end position="244"/>
    </location>
</feature>
<name>A0A9P9DGA5_9PLEO</name>
<comment type="caution">
    <text evidence="8">The sequence shown here is derived from an EMBL/GenBank/DDBJ whole genome shotgun (WGS) entry which is preliminary data.</text>
</comment>
<evidence type="ECO:0000256" key="2">
    <source>
        <dbReference type="ARBA" id="ARBA00007456"/>
    </source>
</evidence>
<evidence type="ECO:0000256" key="4">
    <source>
        <dbReference type="ARBA" id="ARBA00022723"/>
    </source>
</evidence>
<dbReference type="GO" id="GO:0030145">
    <property type="term" value="F:manganese ion binding"/>
    <property type="evidence" value="ECO:0007669"/>
    <property type="project" value="InterPro"/>
</dbReference>
<sequence length="267" mass="27988">MSSTITKIFIGALATLGAVHALPQQQYATSTKAAVASATPVAPPAVADNSALIKDLRGTSSANKRFQRLLTVDGEGKKLLEGEDLKKRVVFDFNNAVAVGKGGATKAANIETFPILTDLGISTTLGFLNACGMNTPHVHPRATEFLTLTSGSLKFGYITENGLLPAGTPSEVTGSLSKYQGTVFPIGSIHYQFNPECEPAVFVASLNSEDPGTSQIAQNFFGLNADVVNATIGFPKSVDGKDIATFRKQIPANVALAIDACVKKCKL</sequence>
<keyword evidence="5" id="KW-0464">Manganese</keyword>
<evidence type="ECO:0000256" key="6">
    <source>
        <dbReference type="SAM" id="SignalP"/>
    </source>
</evidence>
<protein>
    <submittedName>
        <fullName evidence="8">Spherulin-1B</fullName>
    </submittedName>
</protein>
<keyword evidence="9" id="KW-1185">Reference proteome</keyword>
<feature type="signal peptide" evidence="6">
    <location>
        <begin position="1"/>
        <end position="21"/>
    </location>
</feature>
<accession>A0A9P9DGA5</accession>
<dbReference type="Gene3D" id="2.60.120.10">
    <property type="entry name" value="Jelly Rolls"/>
    <property type="match status" value="1"/>
</dbReference>
<dbReference type="InterPro" id="IPR011051">
    <property type="entry name" value="RmlC_Cupin_sf"/>
</dbReference>
<evidence type="ECO:0000313" key="8">
    <source>
        <dbReference type="EMBL" id="KAH7118900.1"/>
    </source>
</evidence>
<gene>
    <name evidence="8" type="ORF">B0J11DRAFT_79957</name>
</gene>
<dbReference type="Proteomes" id="UP000700596">
    <property type="component" value="Unassembled WGS sequence"/>
</dbReference>
<reference evidence="8" key="1">
    <citation type="journal article" date="2021" name="Nat. Commun.">
        <title>Genetic determinants of endophytism in the Arabidopsis root mycobiome.</title>
        <authorList>
            <person name="Mesny F."/>
            <person name="Miyauchi S."/>
            <person name="Thiergart T."/>
            <person name="Pickel B."/>
            <person name="Atanasova L."/>
            <person name="Karlsson M."/>
            <person name="Huettel B."/>
            <person name="Barry K.W."/>
            <person name="Haridas S."/>
            <person name="Chen C."/>
            <person name="Bauer D."/>
            <person name="Andreopoulos W."/>
            <person name="Pangilinan J."/>
            <person name="LaButti K."/>
            <person name="Riley R."/>
            <person name="Lipzen A."/>
            <person name="Clum A."/>
            <person name="Drula E."/>
            <person name="Henrissat B."/>
            <person name="Kohler A."/>
            <person name="Grigoriev I.V."/>
            <person name="Martin F.M."/>
            <person name="Hacquard S."/>
        </authorList>
    </citation>
    <scope>NUCLEOTIDE SEQUENCE</scope>
    <source>
        <strain evidence="8">MPI-CAGE-CH-0243</strain>
    </source>
</reference>
<dbReference type="Pfam" id="PF00190">
    <property type="entry name" value="Cupin_1"/>
    <property type="match status" value="1"/>
</dbReference>
<dbReference type="CDD" id="cd02241">
    <property type="entry name" value="cupin_OxOx"/>
    <property type="match status" value="1"/>
</dbReference>
<dbReference type="InterPro" id="IPR014710">
    <property type="entry name" value="RmlC-like_jellyroll"/>
</dbReference>
<dbReference type="PRINTS" id="PR00325">
    <property type="entry name" value="GERMIN"/>
</dbReference>
<keyword evidence="4" id="KW-0479">Metal-binding</keyword>
<evidence type="ECO:0000313" key="9">
    <source>
        <dbReference type="Proteomes" id="UP000700596"/>
    </source>
</evidence>